<accession>A0A1J7BKX2</accession>
<dbReference type="Gene3D" id="3.40.50.1820">
    <property type="entry name" value="alpha/beta hydrolase"/>
    <property type="match status" value="1"/>
</dbReference>
<dbReference type="InterPro" id="IPR050471">
    <property type="entry name" value="AB_hydrolase"/>
</dbReference>
<evidence type="ECO:0000259" key="3">
    <source>
        <dbReference type="Pfam" id="PF00561"/>
    </source>
</evidence>
<dbReference type="SUPFAM" id="SSF53474">
    <property type="entry name" value="alpha/beta-Hydrolases"/>
    <property type="match status" value="1"/>
</dbReference>
<evidence type="ECO:0000313" key="4">
    <source>
        <dbReference type="EMBL" id="OIV39294.1"/>
    </source>
</evidence>
<comment type="caution">
    <text evidence="4">The sequence shown here is derived from an EMBL/GenBank/DDBJ whole genome shotgun (WGS) entry which is preliminary data.</text>
</comment>
<sequence>MTDGATISWTRLEGTVEAPPVVLLHGGPGLADGLRDVAPLVEGLAPVYRYDQRGTGGSPWEGRHTFALHIADLVELLDQWGAERAVLIGHSYGASLASRFVLAHPDRVAALLLLCGPNVGDWRAGYQAERDRRMTAVQQERLRTLQKLPERTEEQETELLTLSWFTDHADLERGWEWAAQSAATRRANRPMNAELGKEGHADLLDDHLDEIRACLPAKTEILSGVCDPRPIACLEELAARWRVPLTRIEDAGHEPWLEQPETVRGHLRRFVHTAVTE</sequence>
<reference evidence="4 5" key="1">
    <citation type="submission" date="2016-10" db="EMBL/GenBank/DDBJ databases">
        <title>Genome sequence of Streptomyces gilvigriseus MUSC 26.</title>
        <authorList>
            <person name="Lee L.-H."/>
            <person name="Ser H.-L."/>
        </authorList>
    </citation>
    <scope>NUCLEOTIDE SEQUENCE [LARGE SCALE GENOMIC DNA]</scope>
    <source>
        <strain evidence="4 5">MUSC 26</strain>
    </source>
</reference>
<evidence type="ECO:0000256" key="1">
    <source>
        <dbReference type="ARBA" id="ARBA00010088"/>
    </source>
</evidence>
<dbReference type="AlphaFoldDB" id="A0A1J7BKX2"/>
<name>A0A1J7BKX2_9ACTN</name>
<dbReference type="Pfam" id="PF00561">
    <property type="entry name" value="Abhydrolase_1"/>
    <property type="match status" value="1"/>
</dbReference>
<dbReference type="EMBL" id="MLCF01000002">
    <property type="protein sequence ID" value="OIV39294.1"/>
    <property type="molecule type" value="Genomic_DNA"/>
</dbReference>
<proteinExistence type="inferred from homology"/>
<dbReference type="PRINTS" id="PR00793">
    <property type="entry name" value="PROAMNOPTASE"/>
</dbReference>
<dbReference type="STRING" id="1428644.BIV57_00110"/>
<dbReference type="PANTHER" id="PTHR43433:SF5">
    <property type="entry name" value="AB HYDROLASE-1 DOMAIN-CONTAINING PROTEIN"/>
    <property type="match status" value="1"/>
</dbReference>
<evidence type="ECO:0000313" key="5">
    <source>
        <dbReference type="Proteomes" id="UP000243342"/>
    </source>
</evidence>
<organism evidence="4 5">
    <name type="scientific">Mangrovactinospora gilvigrisea</name>
    <dbReference type="NCBI Taxonomy" id="1428644"/>
    <lineage>
        <taxon>Bacteria</taxon>
        <taxon>Bacillati</taxon>
        <taxon>Actinomycetota</taxon>
        <taxon>Actinomycetes</taxon>
        <taxon>Kitasatosporales</taxon>
        <taxon>Streptomycetaceae</taxon>
        <taxon>Mangrovactinospora</taxon>
    </lineage>
</organism>
<dbReference type="InterPro" id="IPR029058">
    <property type="entry name" value="AB_hydrolase_fold"/>
</dbReference>
<feature type="domain" description="AB hydrolase-1" evidence="3">
    <location>
        <begin position="19"/>
        <end position="179"/>
    </location>
</feature>
<dbReference type="InterPro" id="IPR002410">
    <property type="entry name" value="Peptidase_S33"/>
</dbReference>
<comment type="similarity">
    <text evidence="1">Belongs to the peptidase S33 family.</text>
</comment>
<keyword evidence="5" id="KW-1185">Reference proteome</keyword>
<gene>
    <name evidence="4" type="ORF">BIV57_00110</name>
</gene>
<evidence type="ECO:0000256" key="2">
    <source>
        <dbReference type="ARBA" id="ARBA00022801"/>
    </source>
</evidence>
<dbReference type="InterPro" id="IPR000073">
    <property type="entry name" value="AB_hydrolase_1"/>
</dbReference>
<protein>
    <submittedName>
        <fullName evidence="4">Alpha/beta hydrolase</fullName>
    </submittedName>
</protein>
<dbReference type="GO" id="GO:0006508">
    <property type="term" value="P:proteolysis"/>
    <property type="evidence" value="ECO:0007669"/>
    <property type="project" value="InterPro"/>
</dbReference>
<dbReference type="GO" id="GO:0004177">
    <property type="term" value="F:aminopeptidase activity"/>
    <property type="evidence" value="ECO:0007669"/>
    <property type="project" value="UniProtKB-EC"/>
</dbReference>
<dbReference type="Proteomes" id="UP000243342">
    <property type="component" value="Unassembled WGS sequence"/>
</dbReference>
<dbReference type="OrthoDB" id="9796770at2"/>
<keyword evidence="2 4" id="KW-0378">Hydrolase</keyword>
<dbReference type="PANTHER" id="PTHR43433">
    <property type="entry name" value="HYDROLASE, ALPHA/BETA FOLD FAMILY PROTEIN"/>
    <property type="match status" value="1"/>
</dbReference>